<feature type="transmembrane region" description="Helical" evidence="1">
    <location>
        <begin position="260"/>
        <end position="287"/>
    </location>
</feature>
<dbReference type="Proteomes" id="UP001176468">
    <property type="component" value="Unassembled WGS sequence"/>
</dbReference>
<sequence length="330" mass="35849">MQAVDQFKAFLLRKRQWRWLAAALALLIIGKVLDHYEIKLLGVVSAGQTLTEGLAARLKAVQPDMISDFYREAGANRHGLGLCGPTAPPPPRKAPRFVPPMIADPLDTGRTIALSPRPMSTAAIEDVLREAREHPSAHPPLRGLGSARSNDEIYAQARRDMLSSGPPVPRDPPSRYWRCDGWLGMADGGLLTLRTTPEVAWRVWKTGGWAATIVFALTLAVIAYVLLRLWSDKSFGCAVVPATLFILAMGPLLAGSSFWLTLWLLVILTGFFGHVFAGLAIILFWVLGGWNIAMGIVGVLSSADDLKEKSDLAQQTLADLRGPPPAPPQP</sequence>
<keyword evidence="1" id="KW-1133">Transmembrane helix</keyword>
<dbReference type="EMBL" id="JAUQSZ010000006">
    <property type="protein sequence ID" value="MDO7842838.1"/>
    <property type="molecule type" value="Genomic_DNA"/>
</dbReference>
<keyword evidence="3" id="KW-1185">Reference proteome</keyword>
<evidence type="ECO:0000256" key="1">
    <source>
        <dbReference type="SAM" id="Phobius"/>
    </source>
</evidence>
<evidence type="ECO:0008006" key="4">
    <source>
        <dbReference type="Google" id="ProtNLM"/>
    </source>
</evidence>
<name>A0ABT8ZZX9_9SPHN</name>
<accession>A0ABT8ZZX9</accession>
<keyword evidence="1" id="KW-0812">Transmembrane</keyword>
<evidence type="ECO:0000313" key="3">
    <source>
        <dbReference type="Proteomes" id="UP001176468"/>
    </source>
</evidence>
<organism evidence="2 3">
    <name type="scientific">Sphingomonas immobilis</name>
    <dbReference type="NCBI Taxonomy" id="3063997"/>
    <lineage>
        <taxon>Bacteria</taxon>
        <taxon>Pseudomonadati</taxon>
        <taxon>Pseudomonadota</taxon>
        <taxon>Alphaproteobacteria</taxon>
        <taxon>Sphingomonadales</taxon>
        <taxon>Sphingomonadaceae</taxon>
        <taxon>Sphingomonas</taxon>
    </lineage>
</organism>
<reference evidence="2" key="1">
    <citation type="submission" date="2023-07" db="EMBL/GenBank/DDBJ databases">
        <authorList>
            <person name="Kim M.K."/>
        </authorList>
    </citation>
    <scope>NUCLEOTIDE SEQUENCE</scope>
    <source>
        <strain evidence="2">CA1-15</strain>
    </source>
</reference>
<keyword evidence="1" id="KW-0472">Membrane</keyword>
<protein>
    <recommendedName>
        <fullName evidence="4">ABC transporter permease</fullName>
    </recommendedName>
</protein>
<feature type="transmembrane region" description="Helical" evidence="1">
    <location>
        <begin position="207"/>
        <end position="227"/>
    </location>
</feature>
<comment type="caution">
    <text evidence="2">The sequence shown here is derived from an EMBL/GenBank/DDBJ whole genome shotgun (WGS) entry which is preliminary data.</text>
</comment>
<gene>
    <name evidence="2" type="ORF">Q5H94_10905</name>
</gene>
<dbReference type="RefSeq" id="WP_304561286.1">
    <property type="nucleotide sequence ID" value="NZ_JAUQSZ010000006.1"/>
</dbReference>
<proteinExistence type="predicted"/>
<evidence type="ECO:0000313" key="2">
    <source>
        <dbReference type="EMBL" id="MDO7842838.1"/>
    </source>
</evidence>